<name>A0A371EYF3_MUCPR</name>
<keyword evidence="2" id="KW-1185">Reference proteome</keyword>
<dbReference type="Proteomes" id="UP000257109">
    <property type="component" value="Unassembled WGS sequence"/>
</dbReference>
<dbReference type="EMBL" id="QJKJ01011468">
    <property type="protein sequence ID" value="RDX71090.1"/>
    <property type="molecule type" value="Genomic_DNA"/>
</dbReference>
<sequence>AWEQSNRLSLNFMRLTMVANVKSSMSKTNDARKFMKLVKEYSQSDIIDKSILGTYKPIYAHLTKMSNLAAKLKSMGMKFQVNYNTLREKWNFQEIKAILIQEEGRLKKVKDDSIHLMTYDGANTSKRKLGKKD</sequence>
<reference evidence="1" key="1">
    <citation type="submission" date="2018-05" db="EMBL/GenBank/DDBJ databases">
        <title>Draft genome of Mucuna pruriens seed.</title>
        <authorList>
            <person name="Nnadi N.E."/>
            <person name="Vos R."/>
            <person name="Hasami M.H."/>
            <person name="Devisetty U.K."/>
            <person name="Aguiy J.C."/>
        </authorList>
    </citation>
    <scope>NUCLEOTIDE SEQUENCE [LARGE SCALE GENOMIC DNA]</scope>
    <source>
        <strain evidence="1">JCA_2017</strain>
    </source>
</reference>
<gene>
    <name evidence="1" type="ORF">CR513_49603</name>
</gene>
<feature type="non-terminal residue" evidence="1">
    <location>
        <position position="1"/>
    </location>
</feature>
<evidence type="ECO:0000313" key="1">
    <source>
        <dbReference type="EMBL" id="RDX71090.1"/>
    </source>
</evidence>
<evidence type="ECO:0000313" key="2">
    <source>
        <dbReference type="Proteomes" id="UP000257109"/>
    </source>
</evidence>
<evidence type="ECO:0008006" key="3">
    <source>
        <dbReference type="Google" id="ProtNLM"/>
    </source>
</evidence>
<dbReference type="OrthoDB" id="1359933at2759"/>
<comment type="caution">
    <text evidence="1">The sequence shown here is derived from an EMBL/GenBank/DDBJ whole genome shotgun (WGS) entry which is preliminary data.</text>
</comment>
<proteinExistence type="predicted"/>
<dbReference type="AlphaFoldDB" id="A0A371EYF3"/>
<organism evidence="1 2">
    <name type="scientific">Mucuna pruriens</name>
    <name type="common">Velvet bean</name>
    <name type="synonym">Dolichos pruriens</name>
    <dbReference type="NCBI Taxonomy" id="157652"/>
    <lineage>
        <taxon>Eukaryota</taxon>
        <taxon>Viridiplantae</taxon>
        <taxon>Streptophyta</taxon>
        <taxon>Embryophyta</taxon>
        <taxon>Tracheophyta</taxon>
        <taxon>Spermatophyta</taxon>
        <taxon>Magnoliopsida</taxon>
        <taxon>eudicotyledons</taxon>
        <taxon>Gunneridae</taxon>
        <taxon>Pentapetalae</taxon>
        <taxon>rosids</taxon>
        <taxon>fabids</taxon>
        <taxon>Fabales</taxon>
        <taxon>Fabaceae</taxon>
        <taxon>Papilionoideae</taxon>
        <taxon>50 kb inversion clade</taxon>
        <taxon>NPAAA clade</taxon>
        <taxon>indigoferoid/millettioid clade</taxon>
        <taxon>Phaseoleae</taxon>
        <taxon>Mucuna</taxon>
    </lineage>
</organism>
<protein>
    <recommendedName>
        <fullName evidence="3">Copia protein</fullName>
    </recommendedName>
</protein>
<accession>A0A371EYF3</accession>